<dbReference type="PROSITE" id="PS00036">
    <property type="entry name" value="BZIP_BASIC"/>
    <property type="match status" value="1"/>
</dbReference>
<keyword evidence="9" id="KW-1185">Reference proteome</keyword>
<comment type="caution">
    <text evidence="8">The sequence shown here is derived from an EMBL/GenBank/DDBJ whole genome shotgun (WGS) entry which is preliminary data.</text>
</comment>
<evidence type="ECO:0000256" key="6">
    <source>
        <dbReference type="SAM" id="MobiDB-lite"/>
    </source>
</evidence>
<evidence type="ECO:0000256" key="1">
    <source>
        <dbReference type="ARBA" id="ARBA00004123"/>
    </source>
</evidence>
<dbReference type="InterPro" id="IPR046347">
    <property type="entry name" value="bZIP_sf"/>
</dbReference>
<evidence type="ECO:0000256" key="5">
    <source>
        <dbReference type="ARBA" id="ARBA00023242"/>
    </source>
</evidence>
<organism evidence="8 9">
    <name type="scientific">Psophocarpus tetragonolobus</name>
    <name type="common">Winged bean</name>
    <name type="synonym">Dolichos tetragonolobus</name>
    <dbReference type="NCBI Taxonomy" id="3891"/>
    <lineage>
        <taxon>Eukaryota</taxon>
        <taxon>Viridiplantae</taxon>
        <taxon>Streptophyta</taxon>
        <taxon>Embryophyta</taxon>
        <taxon>Tracheophyta</taxon>
        <taxon>Spermatophyta</taxon>
        <taxon>Magnoliopsida</taxon>
        <taxon>eudicotyledons</taxon>
        <taxon>Gunneridae</taxon>
        <taxon>Pentapetalae</taxon>
        <taxon>rosids</taxon>
        <taxon>fabids</taxon>
        <taxon>Fabales</taxon>
        <taxon>Fabaceae</taxon>
        <taxon>Papilionoideae</taxon>
        <taxon>50 kb inversion clade</taxon>
        <taxon>NPAAA clade</taxon>
        <taxon>indigoferoid/millettioid clade</taxon>
        <taxon>Phaseoleae</taxon>
        <taxon>Psophocarpus</taxon>
    </lineage>
</organism>
<dbReference type="FunFam" id="1.20.5.170:FF:000020">
    <property type="entry name" value="BZIP transcription factor"/>
    <property type="match status" value="1"/>
</dbReference>
<keyword evidence="4" id="KW-0804">Transcription</keyword>
<dbReference type="InterPro" id="IPR004827">
    <property type="entry name" value="bZIP"/>
</dbReference>
<dbReference type="SUPFAM" id="SSF57959">
    <property type="entry name" value="Leucine zipper domain"/>
    <property type="match status" value="1"/>
</dbReference>
<dbReference type="AlphaFoldDB" id="A0AAN9XU44"/>
<evidence type="ECO:0000256" key="2">
    <source>
        <dbReference type="ARBA" id="ARBA00023015"/>
    </source>
</evidence>
<accession>A0AAN9XU44</accession>
<dbReference type="GO" id="GO:0003700">
    <property type="term" value="F:DNA-binding transcription factor activity"/>
    <property type="evidence" value="ECO:0007669"/>
    <property type="project" value="InterPro"/>
</dbReference>
<feature type="domain" description="BZIP" evidence="7">
    <location>
        <begin position="195"/>
        <end position="258"/>
    </location>
</feature>
<evidence type="ECO:0000256" key="4">
    <source>
        <dbReference type="ARBA" id="ARBA00023163"/>
    </source>
</evidence>
<dbReference type="Proteomes" id="UP001386955">
    <property type="component" value="Unassembled WGS sequence"/>
</dbReference>
<protein>
    <recommendedName>
        <fullName evidence="7">BZIP domain-containing protein</fullName>
    </recommendedName>
</protein>
<dbReference type="PANTHER" id="PTHR47693:SF1">
    <property type="entry name" value="BZIP TRANSCRIPTION FACTOR RISBZ3"/>
    <property type="match status" value="1"/>
</dbReference>
<feature type="region of interest" description="Disordered" evidence="6">
    <location>
        <begin position="148"/>
        <end position="217"/>
    </location>
</feature>
<evidence type="ECO:0000259" key="7">
    <source>
        <dbReference type="PROSITE" id="PS50217"/>
    </source>
</evidence>
<proteinExistence type="predicted"/>
<dbReference type="GO" id="GO:0003677">
    <property type="term" value="F:DNA binding"/>
    <property type="evidence" value="ECO:0007669"/>
    <property type="project" value="UniProtKB-KW"/>
</dbReference>
<keyword evidence="2" id="KW-0805">Transcription regulation</keyword>
<sequence length="368" mass="40364">MVVGDGEFDALVDFATAGRILRQRKRLEGRILKWEVNHRAATLIPFSLPILSPTVKAEASRESPTPSSAMATTESELDYDFPNLDYDLRYLSLAGTDAFTAFQNLLLPDAMPSFSTFGLTDPLGSQTLTPNHSTITATIDSQSSICVTSNVGSPMSANKPEGRESHTKGGTSGSSEPSDEDDETGACEQSTNPIDIKRLRRMESNRNSARNSRRRKQAHLADLELQVAKLKEENANLCTQFTHARQHFREADTNNRVLKSDVEALRAKVKLAEDMMTRSSFSTLNNQLFQTQGQVNTPPQLNTTNMRHMAHVSPTITVYGNDGSYNGVTVGGQNSALGNLDMNFNDINNGVMSDAMSCGNIWPLDRSL</sequence>
<name>A0AAN9XU44_PSOTE</name>
<evidence type="ECO:0000313" key="9">
    <source>
        <dbReference type="Proteomes" id="UP001386955"/>
    </source>
</evidence>
<dbReference type="GO" id="GO:0046983">
    <property type="term" value="F:protein dimerization activity"/>
    <property type="evidence" value="ECO:0007669"/>
    <property type="project" value="UniProtKB-ARBA"/>
</dbReference>
<evidence type="ECO:0000256" key="3">
    <source>
        <dbReference type="ARBA" id="ARBA00023125"/>
    </source>
</evidence>
<feature type="compositionally biased region" description="Basic and acidic residues" evidence="6">
    <location>
        <begin position="195"/>
        <end position="204"/>
    </location>
</feature>
<dbReference type="PROSITE" id="PS50217">
    <property type="entry name" value="BZIP"/>
    <property type="match status" value="1"/>
</dbReference>
<gene>
    <name evidence="8" type="ORF">VNO78_01052</name>
</gene>
<dbReference type="GO" id="GO:0005634">
    <property type="term" value="C:nucleus"/>
    <property type="evidence" value="ECO:0007669"/>
    <property type="project" value="UniProtKB-SubCell"/>
</dbReference>
<dbReference type="SMART" id="SM00338">
    <property type="entry name" value="BRLZ"/>
    <property type="match status" value="1"/>
</dbReference>
<reference evidence="8 9" key="1">
    <citation type="submission" date="2024-01" db="EMBL/GenBank/DDBJ databases">
        <title>The genomes of 5 underutilized Papilionoideae crops provide insights into root nodulation and disease resistanc.</title>
        <authorList>
            <person name="Jiang F."/>
        </authorList>
    </citation>
    <scope>NUCLEOTIDE SEQUENCE [LARGE SCALE GENOMIC DNA]</scope>
    <source>
        <strain evidence="8">DUOXIRENSHENG_FW03</strain>
        <tissue evidence="8">Leaves</tissue>
    </source>
</reference>
<evidence type="ECO:0000313" key="8">
    <source>
        <dbReference type="EMBL" id="KAK7410340.1"/>
    </source>
</evidence>
<comment type="subcellular location">
    <subcellularLocation>
        <location evidence="1">Nucleus</location>
    </subcellularLocation>
</comment>
<dbReference type="PANTHER" id="PTHR47693">
    <property type="entry name" value="BZIP TRANSCRIPTION FACTOR RISBZ3-RELATED"/>
    <property type="match status" value="1"/>
</dbReference>
<keyword evidence="3" id="KW-0238">DNA-binding</keyword>
<dbReference type="EMBL" id="JAYMYS010000001">
    <property type="protein sequence ID" value="KAK7410340.1"/>
    <property type="molecule type" value="Genomic_DNA"/>
</dbReference>
<dbReference type="Pfam" id="PF00170">
    <property type="entry name" value="bZIP_1"/>
    <property type="match status" value="1"/>
</dbReference>
<dbReference type="InterPro" id="IPR044168">
    <property type="entry name" value="RISBZ3/4/5"/>
</dbReference>
<dbReference type="Gene3D" id="1.20.5.170">
    <property type="match status" value="1"/>
</dbReference>
<keyword evidence="5" id="KW-0539">Nucleus</keyword>